<dbReference type="GeneID" id="27898967"/>
<organism evidence="1 2">
    <name type="scientific">Sphaerulina musiva (strain SO2202)</name>
    <name type="common">Poplar stem canker fungus</name>
    <name type="synonym">Septoria musiva</name>
    <dbReference type="NCBI Taxonomy" id="692275"/>
    <lineage>
        <taxon>Eukaryota</taxon>
        <taxon>Fungi</taxon>
        <taxon>Dikarya</taxon>
        <taxon>Ascomycota</taxon>
        <taxon>Pezizomycotina</taxon>
        <taxon>Dothideomycetes</taxon>
        <taxon>Dothideomycetidae</taxon>
        <taxon>Mycosphaerellales</taxon>
        <taxon>Mycosphaerellaceae</taxon>
        <taxon>Sphaerulina</taxon>
    </lineage>
</organism>
<dbReference type="EMBL" id="KB456260">
    <property type="protein sequence ID" value="EMF17859.1"/>
    <property type="molecule type" value="Genomic_DNA"/>
</dbReference>
<accession>N1QNZ1</accession>
<protein>
    <submittedName>
        <fullName evidence="1">Uncharacterized protein</fullName>
    </submittedName>
</protein>
<evidence type="ECO:0000313" key="2">
    <source>
        <dbReference type="Proteomes" id="UP000016931"/>
    </source>
</evidence>
<gene>
    <name evidence="1" type="ORF">SEPMUDRAFT_123164</name>
</gene>
<name>N1QNZ1_SPHMS</name>
<evidence type="ECO:0000313" key="1">
    <source>
        <dbReference type="EMBL" id="EMF17859.1"/>
    </source>
</evidence>
<dbReference type="Proteomes" id="UP000016931">
    <property type="component" value="Unassembled WGS sequence"/>
</dbReference>
<keyword evidence="2" id="KW-1185">Reference proteome</keyword>
<proteinExistence type="predicted"/>
<sequence length="54" mass="6365">MHRWHYVQYAVVYQQANQPTTKEKRIKKNVPPTYLPILSPSRGEAHVVVYAKRS</sequence>
<reference evidence="1 2" key="1">
    <citation type="journal article" date="2012" name="PLoS Pathog.">
        <title>Diverse lifestyles and strategies of plant pathogenesis encoded in the genomes of eighteen Dothideomycetes fungi.</title>
        <authorList>
            <person name="Ohm R.A."/>
            <person name="Feau N."/>
            <person name="Henrissat B."/>
            <person name="Schoch C.L."/>
            <person name="Horwitz B.A."/>
            <person name="Barry K.W."/>
            <person name="Condon B.J."/>
            <person name="Copeland A.C."/>
            <person name="Dhillon B."/>
            <person name="Glaser F."/>
            <person name="Hesse C.N."/>
            <person name="Kosti I."/>
            <person name="LaButti K."/>
            <person name="Lindquist E.A."/>
            <person name="Lucas S."/>
            <person name="Salamov A.A."/>
            <person name="Bradshaw R.E."/>
            <person name="Ciuffetti L."/>
            <person name="Hamelin R.C."/>
            <person name="Kema G.H.J."/>
            <person name="Lawrence C."/>
            <person name="Scott J.A."/>
            <person name="Spatafora J.W."/>
            <person name="Turgeon B.G."/>
            <person name="de Wit P.J.G.M."/>
            <person name="Zhong S."/>
            <person name="Goodwin S.B."/>
            <person name="Grigoriev I.V."/>
        </authorList>
    </citation>
    <scope>NUCLEOTIDE SEQUENCE [LARGE SCALE GENOMIC DNA]</scope>
    <source>
        <strain evidence="1 2">SO2202</strain>
    </source>
</reference>
<dbReference type="AlphaFoldDB" id="N1QNZ1"/>
<dbReference type="RefSeq" id="XP_016765980.1">
    <property type="nucleotide sequence ID" value="XM_016901830.1"/>
</dbReference>
<dbReference type="HOGENOM" id="CLU_3051915_0_0_1"/>